<keyword evidence="7 11" id="KW-0012">Acyltransferase</keyword>
<organism evidence="11 12">
    <name type="scientific">Hirschia baltica (strain ATCC 49814 / DSM 5838 / IFAM 1418)</name>
    <dbReference type="NCBI Taxonomy" id="582402"/>
    <lineage>
        <taxon>Bacteria</taxon>
        <taxon>Pseudomonadati</taxon>
        <taxon>Pseudomonadota</taxon>
        <taxon>Alphaproteobacteria</taxon>
        <taxon>Hyphomonadales</taxon>
        <taxon>Hyphomonadaceae</taxon>
        <taxon>Hirschia</taxon>
    </lineage>
</organism>
<keyword evidence="6 8" id="KW-0472">Membrane</keyword>
<feature type="transmembrane region" description="Helical" evidence="8">
    <location>
        <begin position="35"/>
        <end position="52"/>
    </location>
</feature>
<protein>
    <submittedName>
        <fullName evidence="11">Acyltransferase 3</fullName>
    </submittedName>
</protein>
<feature type="transmembrane region" description="Helical" evidence="8">
    <location>
        <begin position="72"/>
        <end position="91"/>
    </location>
</feature>
<feature type="domain" description="Acyltransferase 3" evidence="9">
    <location>
        <begin position="5"/>
        <end position="327"/>
    </location>
</feature>
<name>C6XRZ5_HIRBI</name>
<keyword evidence="11" id="KW-0614">Plasmid</keyword>
<evidence type="ECO:0000256" key="3">
    <source>
        <dbReference type="ARBA" id="ARBA00022679"/>
    </source>
</evidence>
<evidence type="ECO:0000256" key="4">
    <source>
        <dbReference type="ARBA" id="ARBA00022692"/>
    </source>
</evidence>
<evidence type="ECO:0000256" key="8">
    <source>
        <dbReference type="SAM" id="Phobius"/>
    </source>
</evidence>
<keyword evidence="12" id="KW-1185">Reference proteome</keyword>
<feature type="transmembrane region" description="Helical" evidence="8">
    <location>
        <begin position="222"/>
        <end position="239"/>
    </location>
</feature>
<dbReference type="AlphaFoldDB" id="C6XRZ5"/>
<gene>
    <name evidence="11" type="ordered locus">Hbal_3169</name>
</gene>
<evidence type="ECO:0000256" key="1">
    <source>
        <dbReference type="ARBA" id="ARBA00004651"/>
    </source>
</evidence>
<feature type="transmembrane region" description="Helical" evidence="8">
    <location>
        <begin position="167"/>
        <end position="183"/>
    </location>
</feature>
<keyword evidence="3 11" id="KW-0808">Transferase</keyword>
<evidence type="ECO:0000256" key="2">
    <source>
        <dbReference type="ARBA" id="ARBA00022475"/>
    </source>
</evidence>
<dbReference type="RefSeq" id="WP_012778223.1">
    <property type="nucleotide sequence ID" value="NC_012983.1"/>
</dbReference>
<feature type="transmembrane region" description="Helical" evidence="8">
    <location>
        <begin position="310"/>
        <end position="328"/>
    </location>
</feature>
<evidence type="ECO:0000313" key="11">
    <source>
        <dbReference type="EMBL" id="ACT60836.1"/>
    </source>
</evidence>
<feature type="transmembrane region" description="Helical" evidence="8">
    <location>
        <begin position="286"/>
        <end position="304"/>
    </location>
</feature>
<evidence type="ECO:0000256" key="5">
    <source>
        <dbReference type="ARBA" id="ARBA00022989"/>
    </source>
</evidence>
<dbReference type="PANTHER" id="PTHR23028:SF53">
    <property type="entry name" value="ACYL_TRANSF_3 DOMAIN-CONTAINING PROTEIN"/>
    <property type="match status" value="1"/>
</dbReference>
<dbReference type="OrthoDB" id="9796461at2"/>
<accession>C6XRZ5</accession>
<dbReference type="GO" id="GO:0016788">
    <property type="term" value="F:hydrolase activity, acting on ester bonds"/>
    <property type="evidence" value="ECO:0007669"/>
    <property type="project" value="UniProtKB-ARBA"/>
</dbReference>
<dbReference type="eggNOG" id="COG1835">
    <property type="taxonomic scope" value="Bacteria"/>
</dbReference>
<dbReference type="Gene3D" id="3.40.50.1110">
    <property type="entry name" value="SGNH hydrolase"/>
    <property type="match status" value="1"/>
</dbReference>
<evidence type="ECO:0000259" key="10">
    <source>
        <dbReference type="Pfam" id="PF19040"/>
    </source>
</evidence>
<dbReference type="InterPro" id="IPR043968">
    <property type="entry name" value="SGNH"/>
</dbReference>
<dbReference type="Pfam" id="PF19040">
    <property type="entry name" value="SGNH"/>
    <property type="match status" value="1"/>
</dbReference>
<feature type="transmembrane region" description="Helical" evidence="8">
    <location>
        <begin position="251"/>
        <end position="274"/>
    </location>
</feature>
<dbReference type="GO" id="GO:0016747">
    <property type="term" value="F:acyltransferase activity, transferring groups other than amino-acyl groups"/>
    <property type="evidence" value="ECO:0007669"/>
    <property type="project" value="InterPro"/>
</dbReference>
<feature type="transmembrane region" description="Helical" evidence="8">
    <location>
        <begin position="142"/>
        <end position="160"/>
    </location>
</feature>
<dbReference type="InterPro" id="IPR036514">
    <property type="entry name" value="SGNH_hydro_sf"/>
</dbReference>
<reference evidence="12" key="1">
    <citation type="journal article" date="2011" name="J. Bacteriol.">
        <title>Genome sequences of eight morphologically diverse alphaproteobacteria.</title>
        <authorList>
            <consortium name="US DOE Joint Genome Institute"/>
            <person name="Brown P.J."/>
            <person name="Kysela D.T."/>
            <person name="Buechlein A."/>
            <person name="Hemmerich C."/>
            <person name="Brun Y.V."/>
        </authorList>
    </citation>
    <scope>NUCLEOTIDE SEQUENCE [LARGE SCALE GENOMIC DNA]</scope>
    <source>
        <strain evidence="12">ATCC 49814 / DSM 5838 / IFAM 1418</strain>
        <plasmid evidence="12">pHbal01</plasmid>
    </source>
</reference>
<dbReference type="KEGG" id="hba:Hbal_3169"/>
<proteinExistence type="predicted"/>
<dbReference type="InterPro" id="IPR050879">
    <property type="entry name" value="Acyltransferase_3"/>
</dbReference>
<dbReference type="GO" id="GO:0009103">
    <property type="term" value="P:lipopolysaccharide biosynthetic process"/>
    <property type="evidence" value="ECO:0007669"/>
    <property type="project" value="TreeGrafter"/>
</dbReference>
<evidence type="ECO:0000256" key="7">
    <source>
        <dbReference type="ARBA" id="ARBA00023315"/>
    </source>
</evidence>
<keyword evidence="4 8" id="KW-0812">Transmembrane</keyword>
<evidence type="ECO:0000259" key="9">
    <source>
        <dbReference type="Pfam" id="PF01757"/>
    </source>
</evidence>
<sequence>MKYRPEIDGLRTIAVLPVLFYHFGMTTFSGGFTGVDIFFVISGFLITSIITAEIDKKTFTFANFYRRRALRILPPLALVVVATFIAAWMFMLPAEVEELGRTTIATSLFGSNIYFFKAYSYFSVLAESNPLLHTWSLAVEEQFYFVTPIILWLICFIKPLAKYRAHIIALGVIFSFGLSQWLLTKSSEAAFYLLPSRFWELGVGSLIALYGFDKSMPDKLKNYAGILGAGLLAYSIFMLDKDDVFPGLNAIYAVAGTALIILAGLQSWTGLVLSQKPFVFIGKISYSLYLWHWPLLIFYKIVFLKTHLSLTDSLLLTCLSIVIAYLSWKFWEQPFRKLRAVSSFQTLSVTTIGLIATVCISVSILSIEGRWRKFDPEIHALTELTINYSSTDENRYQFTPRGKDCFITTATAAGGKGYNVDACLSAQSNKQPLIFLGDSHSAHLTGPLQDALTDYEVLPLQASGCLPLWPLKGEARCTDLFQKALTDYIPELEKPVVVVSARWTAWGATPDASYETKLHNLIEKLNEAGASKVIILGPTLEYTTNLPLLMARSKLVGKTNMTAFINQDIYAFDEMMSALNKTDSHAASYISLVDALCERNNCDSDKPLLFDDNHLTLESAHKVAQIVSEQMQNIRTSEMTVPMNKS</sequence>
<keyword evidence="2" id="KW-1003">Cell membrane</keyword>
<keyword evidence="5 8" id="KW-1133">Transmembrane helix</keyword>
<dbReference type="InterPro" id="IPR002656">
    <property type="entry name" value="Acyl_transf_3_dom"/>
</dbReference>
<feature type="transmembrane region" description="Helical" evidence="8">
    <location>
        <begin position="340"/>
        <end position="365"/>
    </location>
</feature>
<dbReference type="Pfam" id="PF01757">
    <property type="entry name" value="Acyl_transf_3"/>
    <property type="match status" value="1"/>
</dbReference>
<dbReference type="HOGENOM" id="CLU_005679_10_2_5"/>
<comment type="subcellular location">
    <subcellularLocation>
        <location evidence="1">Cell membrane</location>
        <topology evidence="1">Multi-pass membrane protein</topology>
    </subcellularLocation>
</comment>
<geneLocation type="plasmid" evidence="11 12">
    <name>pHbal01</name>
</geneLocation>
<feature type="domain" description="SGNH" evidence="10">
    <location>
        <begin position="418"/>
        <end position="627"/>
    </location>
</feature>
<dbReference type="PANTHER" id="PTHR23028">
    <property type="entry name" value="ACETYLTRANSFERASE"/>
    <property type="match status" value="1"/>
</dbReference>
<dbReference type="GO" id="GO:0005886">
    <property type="term" value="C:plasma membrane"/>
    <property type="evidence" value="ECO:0007669"/>
    <property type="project" value="UniProtKB-SubCell"/>
</dbReference>
<dbReference type="EMBL" id="CP001679">
    <property type="protein sequence ID" value="ACT60836.1"/>
    <property type="molecule type" value="Genomic_DNA"/>
</dbReference>
<evidence type="ECO:0000313" key="12">
    <source>
        <dbReference type="Proteomes" id="UP000002745"/>
    </source>
</evidence>
<feature type="transmembrane region" description="Helical" evidence="8">
    <location>
        <begin position="189"/>
        <end position="210"/>
    </location>
</feature>
<evidence type="ECO:0000256" key="6">
    <source>
        <dbReference type="ARBA" id="ARBA00023136"/>
    </source>
</evidence>
<dbReference type="Proteomes" id="UP000002745">
    <property type="component" value="Plasmid pHbal01"/>
</dbReference>